<feature type="transmembrane region" description="Helical" evidence="1">
    <location>
        <begin position="186"/>
        <end position="209"/>
    </location>
</feature>
<evidence type="ECO:0000313" key="3">
    <source>
        <dbReference type="Proteomes" id="UP000007882"/>
    </source>
</evidence>
<feature type="transmembrane region" description="Helical" evidence="1">
    <location>
        <begin position="115"/>
        <end position="135"/>
    </location>
</feature>
<dbReference type="OrthoDB" id="3297477at2"/>
<feature type="transmembrane region" description="Helical" evidence="1">
    <location>
        <begin position="68"/>
        <end position="88"/>
    </location>
</feature>
<evidence type="ECO:0000256" key="1">
    <source>
        <dbReference type="SAM" id="Phobius"/>
    </source>
</evidence>
<dbReference type="STRING" id="512565.AMIS_79530"/>
<dbReference type="Proteomes" id="UP000007882">
    <property type="component" value="Chromosome"/>
</dbReference>
<feature type="transmembrane region" description="Helical" evidence="1">
    <location>
        <begin position="155"/>
        <end position="179"/>
    </location>
</feature>
<proteinExistence type="predicted"/>
<reference evidence="2 3" key="1">
    <citation type="submission" date="2012-02" db="EMBL/GenBank/DDBJ databases">
        <title>Complete genome sequence of Actinoplanes missouriensis 431 (= NBRC 102363).</title>
        <authorList>
            <person name="Ohnishi Y."/>
            <person name="Ishikawa J."/>
            <person name="Sekine M."/>
            <person name="Hosoyama A."/>
            <person name="Harada T."/>
            <person name="Narita H."/>
            <person name="Hata T."/>
            <person name="Konno Y."/>
            <person name="Tutikane K."/>
            <person name="Fujita N."/>
            <person name="Horinouchi S."/>
            <person name="Hayakawa M."/>
        </authorList>
    </citation>
    <scope>NUCLEOTIDE SEQUENCE [LARGE SCALE GENOMIC DNA]</scope>
    <source>
        <strain evidence="3">ATCC 14538 / DSM 43046 / CBS 188.64 / JCM 3121 / NBRC 102363 / NCIMB 12654 / NRRL B-3342 / UNCC 431</strain>
    </source>
</reference>
<name>I0HJI6_ACTM4</name>
<dbReference type="HOGENOM" id="CLU_051674_1_1_11"/>
<sequence length="255" mass="26288">MSNTTDVRLSLSRLVAAEWLKTRTLRSSWVCAVAAVVLPIGGALLQGLAYSDSDFAEGMTARDAMTSVFSWSAALAQISIVVLAVLVLGSEYTAGAIRVTFVAAPRRLTVMAAKALLVAAVAAVLAALSLALGYATAFPFLHHASLTGVPFGTVLGLIGGEVGYCVLVALFAFAVTLAVRNTAAGIGLTFGAVLLLRVVLAVLDIWVAFDLTSLGFAVAADRVLHDPLSAALPVVLAWLAVPAVLGSVTLVRRDA</sequence>
<protein>
    <submittedName>
        <fullName evidence="2">Putative ABC transporter permease protein</fullName>
    </submittedName>
</protein>
<organism evidence="2 3">
    <name type="scientific">Actinoplanes missouriensis (strain ATCC 14538 / DSM 43046 / CBS 188.64 / JCM 3121 / NBRC 102363 / NCIMB 12654 / NRRL B-3342 / UNCC 431)</name>
    <dbReference type="NCBI Taxonomy" id="512565"/>
    <lineage>
        <taxon>Bacteria</taxon>
        <taxon>Bacillati</taxon>
        <taxon>Actinomycetota</taxon>
        <taxon>Actinomycetes</taxon>
        <taxon>Micromonosporales</taxon>
        <taxon>Micromonosporaceae</taxon>
        <taxon>Actinoplanes</taxon>
    </lineage>
</organism>
<feature type="transmembrane region" description="Helical" evidence="1">
    <location>
        <begin position="29"/>
        <end position="48"/>
    </location>
</feature>
<keyword evidence="3" id="KW-1185">Reference proteome</keyword>
<feature type="transmembrane region" description="Helical" evidence="1">
    <location>
        <begin position="229"/>
        <end position="251"/>
    </location>
</feature>
<keyword evidence="1" id="KW-0472">Membrane</keyword>
<dbReference type="KEGG" id="ams:AMIS_79530"/>
<dbReference type="RefSeq" id="WP_014448055.1">
    <property type="nucleotide sequence ID" value="NC_017093.1"/>
</dbReference>
<accession>I0HJI6</accession>
<dbReference type="EMBL" id="AP012319">
    <property type="protein sequence ID" value="BAL93173.1"/>
    <property type="molecule type" value="Genomic_DNA"/>
</dbReference>
<dbReference type="Pfam" id="PF12730">
    <property type="entry name" value="ABC2_membrane_4"/>
    <property type="match status" value="1"/>
</dbReference>
<gene>
    <name evidence="2" type="ordered locus">AMIS_79530</name>
</gene>
<keyword evidence="1" id="KW-0812">Transmembrane</keyword>
<dbReference type="PATRIC" id="fig|512565.3.peg.7973"/>
<dbReference type="AlphaFoldDB" id="I0HJI6"/>
<keyword evidence="1" id="KW-1133">Transmembrane helix</keyword>
<evidence type="ECO:0000313" key="2">
    <source>
        <dbReference type="EMBL" id="BAL93173.1"/>
    </source>
</evidence>
<dbReference type="eggNOG" id="COG3087">
    <property type="taxonomic scope" value="Bacteria"/>
</dbReference>